<keyword evidence="3" id="KW-1185">Reference proteome</keyword>
<dbReference type="InterPro" id="IPR013087">
    <property type="entry name" value="Znf_C2H2_type"/>
</dbReference>
<evidence type="ECO:0000313" key="3">
    <source>
        <dbReference type="Proteomes" id="UP001642540"/>
    </source>
</evidence>
<dbReference type="EMBL" id="CAXLJM020000012">
    <property type="protein sequence ID" value="CAL8076964.1"/>
    <property type="molecule type" value="Genomic_DNA"/>
</dbReference>
<name>A0ABP1PTK6_9HEXA</name>
<gene>
    <name evidence="2" type="ORF">ODALV1_LOCUS3651</name>
</gene>
<comment type="caution">
    <text evidence="2">The sequence shown here is derived from an EMBL/GenBank/DDBJ whole genome shotgun (WGS) entry which is preliminary data.</text>
</comment>
<evidence type="ECO:0000313" key="2">
    <source>
        <dbReference type="EMBL" id="CAL8076964.1"/>
    </source>
</evidence>
<evidence type="ECO:0000259" key="1">
    <source>
        <dbReference type="PROSITE" id="PS00028"/>
    </source>
</evidence>
<feature type="domain" description="C2H2-type" evidence="1">
    <location>
        <begin position="95"/>
        <end position="115"/>
    </location>
</feature>
<dbReference type="PROSITE" id="PS00028">
    <property type="entry name" value="ZINC_FINGER_C2H2_1"/>
    <property type="match status" value="1"/>
</dbReference>
<protein>
    <recommendedName>
        <fullName evidence="1">C2H2-type domain-containing protein</fullName>
    </recommendedName>
</protein>
<organism evidence="2 3">
    <name type="scientific">Orchesella dallaii</name>
    <dbReference type="NCBI Taxonomy" id="48710"/>
    <lineage>
        <taxon>Eukaryota</taxon>
        <taxon>Metazoa</taxon>
        <taxon>Ecdysozoa</taxon>
        <taxon>Arthropoda</taxon>
        <taxon>Hexapoda</taxon>
        <taxon>Collembola</taxon>
        <taxon>Entomobryomorpha</taxon>
        <taxon>Entomobryoidea</taxon>
        <taxon>Orchesellidae</taxon>
        <taxon>Orchesellinae</taxon>
        <taxon>Orchesella</taxon>
    </lineage>
</organism>
<sequence length="122" mass="13857">MSSNSEVCHFFAALNLRPNTNVSNNEDSNIYEAMQNLSIKTSDESCIKATGDHHDVCRDRTNSSLSIRMKPKKIDKTAVVAPTKKPLDKLKRYSCQICKKIFQQKKIYLIHCATHQQISSQV</sequence>
<proteinExistence type="predicted"/>
<reference evidence="2 3" key="1">
    <citation type="submission" date="2024-08" db="EMBL/GenBank/DDBJ databases">
        <authorList>
            <person name="Cucini C."/>
            <person name="Frati F."/>
        </authorList>
    </citation>
    <scope>NUCLEOTIDE SEQUENCE [LARGE SCALE GENOMIC DNA]</scope>
</reference>
<accession>A0ABP1PTK6</accession>
<dbReference type="Proteomes" id="UP001642540">
    <property type="component" value="Unassembled WGS sequence"/>
</dbReference>